<evidence type="ECO:0000313" key="3">
    <source>
        <dbReference type="Proteomes" id="UP001589867"/>
    </source>
</evidence>
<keyword evidence="3" id="KW-1185">Reference proteome</keyword>
<feature type="region of interest" description="Disordered" evidence="1">
    <location>
        <begin position="1"/>
        <end position="26"/>
    </location>
</feature>
<feature type="region of interest" description="Disordered" evidence="1">
    <location>
        <begin position="489"/>
        <end position="513"/>
    </location>
</feature>
<organism evidence="2 3">
    <name type="scientific">Phytohabitans kaempferiae</name>
    <dbReference type="NCBI Taxonomy" id="1620943"/>
    <lineage>
        <taxon>Bacteria</taxon>
        <taxon>Bacillati</taxon>
        <taxon>Actinomycetota</taxon>
        <taxon>Actinomycetes</taxon>
        <taxon>Micromonosporales</taxon>
        <taxon>Micromonosporaceae</taxon>
    </lineage>
</organism>
<feature type="compositionally biased region" description="Polar residues" evidence="1">
    <location>
        <begin position="1"/>
        <end position="13"/>
    </location>
</feature>
<dbReference type="EMBL" id="JBHLUH010000052">
    <property type="protein sequence ID" value="MFC0530939.1"/>
    <property type="molecule type" value="Genomic_DNA"/>
</dbReference>
<sequence length="799" mass="83382">MLSTSQPQPTSSAGPDLPRPVDGLHDLVLVPAPGGGLAHPNAPGVALSAVELAGHVGPAADTGGQLRLLVNDGACHEPLLSQVADLLKCDILVTPAGASVDLLAGPDGSPGDAVPVDRSTGDVVEWALVQPASLATTLPGWFDLVGGLVLTRAGLATLPLPKGLEFVDRSSFVERRAAAARLGRGHSDLVTVAVPTRAGRFQLSTFDQDDRADPDGYGGQDLAAALSSIHLYGGDLRLWLSWPQDAAEHNQLETQLAALAEATGATVWAPAAGGAAVLLHGCRDLSSRDRSGNVARWQDYRPPHAREAPRFTTDLDGRLVPTADPAATTIGGVTIVSTRRESAGTLRSRYAGLTAEKGTALLDLTVLADGRLAMSYLDGGHLAVGGGVLRATLASRGWTGEDLLLLTPVAPNALTGLREHLAILEAELGTEFWSLPPGATVVAAAGTARAVDEQGRPTDWLRAGRPAADSIGSRWRNDDGRLVADHQSTAGERTVPIPAPASAAPPPQPVLPPPSPYQVRPASGFGDAHGVPWIPQQPQVNAEPVRMWLSCAWPPGRAAVEGIPTADLFLIGDLDGARVARANPGRYLLCLRVGPGSAIDLSRIDAMPDNLRQQIGDSAGVGSFLLPAAWLGQVQLLAGYRVDTNGRPRDHVELPDEPVLLRCAGAAHGVDGLPNEVVRWPASSREGWVVLPPAPPQGDFVEVHPRRPEVRAGHRLARLRLGAGAAIDVAASAAGLSGLASARSRLPDLLVSGIDVALPPASYQHTRVNQIRYADGTRWRPAPDQVDLPLSALFGSELA</sequence>
<dbReference type="Proteomes" id="UP001589867">
    <property type="component" value="Unassembled WGS sequence"/>
</dbReference>
<comment type="caution">
    <text evidence="2">The sequence shown here is derived from an EMBL/GenBank/DDBJ whole genome shotgun (WGS) entry which is preliminary data.</text>
</comment>
<evidence type="ECO:0000313" key="2">
    <source>
        <dbReference type="EMBL" id="MFC0530939.1"/>
    </source>
</evidence>
<feature type="compositionally biased region" description="Pro residues" evidence="1">
    <location>
        <begin position="497"/>
        <end position="513"/>
    </location>
</feature>
<protein>
    <submittedName>
        <fullName evidence="2">Uncharacterized protein</fullName>
    </submittedName>
</protein>
<name>A0ABV6M8V6_9ACTN</name>
<evidence type="ECO:0000256" key="1">
    <source>
        <dbReference type="SAM" id="MobiDB-lite"/>
    </source>
</evidence>
<reference evidence="2 3" key="1">
    <citation type="submission" date="2024-09" db="EMBL/GenBank/DDBJ databases">
        <authorList>
            <person name="Sun Q."/>
            <person name="Mori K."/>
        </authorList>
    </citation>
    <scope>NUCLEOTIDE SEQUENCE [LARGE SCALE GENOMIC DNA]</scope>
    <source>
        <strain evidence="2 3">TBRC 3947</strain>
    </source>
</reference>
<gene>
    <name evidence="2" type="ORF">ACFFIA_25170</name>
</gene>
<dbReference type="RefSeq" id="WP_377254465.1">
    <property type="nucleotide sequence ID" value="NZ_JBHLUH010000052.1"/>
</dbReference>
<accession>A0ABV6M8V6</accession>
<proteinExistence type="predicted"/>